<accession>A0ABW3ZZM3</accession>
<feature type="transmembrane region" description="Helical" evidence="1">
    <location>
        <begin position="87"/>
        <end position="106"/>
    </location>
</feature>
<keyword evidence="1" id="KW-0812">Transmembrane</keyword>
<organism evidence="2 3">
    <name type="scientific">Actinoplanes sichuanensis</name>
    <dbReference type="NCBI Taxonomy" id="512349"/>
    <lineage>
        <taxon>Bacteria</taxon>
        <taxon>Bacillati</taxon>
        <taxon>Actinomycetota</taxon>
        <taxon>Actinomycetes</taxon>
        <taxon>Micromonosporales</taxon>
        <taxon>Micromonosporaceae</taxon>
        <taxon>Actinoplanes</taxon>
    </lineage>
</organism>
<keyword evidence="1" id="KW-1133">Transmembrane helix</keyword>
<keyword evidence="3" id="KW-1185">Reference proteome</keyword>
<sequence length="226" mass="22681">MPSSRTRASGTVTVPGSVTLLEAPAMRSVVTVPDDRVAPIGAGAVVAHSLTVRHAAVDAPVLLLVYGLLRLVDGLDGATGRGLAADFAHLALFASMVLFGVLAAAVRPLVPVGARPVAAFAAAATVAGTACFLWTLVSTAIAGVTPLPDLLRLAGPLLFSLGMLTLLGLLVASRHAPAWSPLLFGAGIVAVLIDADSLPPAALILLAALAPLARPSEPRPSGVRAP</sequence>
<keyword evidence="1" id="KW-0472">Membrane</keyword>
<dbReference type="EMBL" id="JBHTMK010000002">
    <property type="protein sequence ID" value="MFD1363865.1"/>
    <property type="molecule type" value="Genomic_DNA"/>
</dbReference>
<evidence type="ECO:0000313" key="2">
    <source>
        <dbReference type="EMBL" id="MFD1363865.1"/>
    </source>
</evidence>
<feature type="transmembrane region" description="Helical" evidence="1">
    <location>
        <begin position="118"/>
        <end position="144"/>
    </location>
</feature>
<dbReference type="Proteomes" id="UP001597183">
    <property type="component" value="Unassembled WGS sequence"/>
</dbReference>
<comment type="caution">
    <text evidence="2">The sequence shown here is derived from an EMBL/GenBank/DDBJ whole genome shotgun (WGS) entry which is preliminary data.</text>
</comment>
<reference evidence="3" key="1">
    <citation type="journal article" date="2019" name="Int. J. Syst. Evol. Microbiol.">
        <title>The Global Catalogue of Microorganisms (GCM) 10K type strain sequencing project: providing services to taxonomists for standard genome sequencing and annotation.</title>
        <authorList>
            <consortium name="The Broad Institute Genomics Platform"/>
            <consortium name="The Broad Institute Genome Sequencing Center for Infectious Disease"/>
            <person name="Wu L."/>
            <person name="Ma J."/>
        </authorList>
    </citation>
    <scope>NUCLEOTIDE SEQUENCE [LARGE SCALE GENOMIC DNA]</scope>
    <source>
        <strain evidence="3">CCM 7526</strain>
    </source>
</reference>
<feature type="transmembrane region" description="Helical" evidence="1">
    <location>
        <begin position="182"/>
        <end position="210"/>
    </location>
</feature>
<evidence type="ECO:0000313" key="3">
    <source>
        <dbReference type="Proteomes" id="UP001597183"/>
    </source>
</evidence>
<feature type="transmembrane region" description="Helical" evidence="1">
    <location>
        <begin position="150"/>
        <end position="170"/>
    </location>
</feature>
<proteinExistence type="predicted"/>
<name>A0ABW3ZZM3_9ACTN</name>
<dbReference type="RefSeq" id="WP_317786726.1">
    <property type="nucleotide sequence ID" value="NZ_AP028461.1"/>
</dbReference>
<protein>
    <submittedName>
        <fullName evidence="2">Uncharacterized protein</fullName>
    </submittedName>
</protein>
<evidence type="ECO:0000256" key="1">
    <source>
        <dbReference type="SAM" id="Phobius"/>
    </source>
</evidence>
<gene>
    <name evidence="2" type="ORF">ACFQ5G_00755</name>
</gene>